<dbReference type="EMBL" id="BMAW01044076">
    <property type="protein sequence ID" value="GFS42649.1"/>
    <property type="molecule type" value="Genomic_DNA"/>
</dbReference>
<comment type="caution">
    <text evidence="1">The sequence shown here is derived from an EMBL/GenBank/DDBJ whole genome shotgun (WGS) entry which is preliminary data.</text>
</comment>
<reference evidence="1" key="1">
    <citation type="submission" date="2020-08" db="EMBL/GenBank/DDBJ databases">
        <title>Multicomponent nature underlies the extraordinary mechanical properties of spider dragline silk.</title>
        <authorList>
            <person name="Kono N."/>
            <person name="Nakamura H."/>
            <person name="Mori M."/>
            <person name="Yoshida Y."/>
            <person name="Ohtoshi R."/>
            <person name="Malay A.D."/>
            <person name="Moran D.A.P."/>
            <person name="Tomita M."/>
            <person name="Numata K."/>
            <person name="Arakawa K."/>
        </authorList>
    </citation>
    <scope>NUCLEOTIDE SEQUENCE</scope>
</reference>
<gene>
    <name evidence="1" type="ORF">NPIL_80741</name>
</gene>
<proteinExistence type="predicted"/>
<accession>A0A8X6MAZ2</accession>
<organism evidence="1 2">
    <name type="scientific">Nephila pilipes</name>
    <name type="common">Giant wood spider</name>
    <name type="synonym">Nephila maculata</name>
    <dbReference type="NCBI Taxonomy" id="299642"/>
    <lineage>
        <taxon>Eukaryota</taxon>
        <taxon>Metazoa</taxon>
        <taxon>Ecdysozoa</taxon>
        <taxon>Arthropoda</taxon>
        <taxon>Chelicerata</taxon>
        <taxon>Arachnida</taxon>
        <taxon>Araneae</taxon>
        <taxon>Araneomorphae</taxon>
        <taxon>Entelegynae</taxon>
        <taxon>Araneoidea</taxon>
        <taxon>Nephilidae</taxon>
        <taxon>Nephila</taxon>
    </lineage>
</organism>
<protein>
    <submittedName>
        <fullName evidence="1">Uncharacterized protein</fullName>
    </submittedName>
</protein>
<dbReference type="Proteomes" id="UP000887013">
    <property type="component" value="Unassembled WGS sequence"/>
</dbReference>
<sequence>MRRIEATTKLLKILTKKSLNLSAFCLLAFVATTDCKKELVDSLKYIFDYKLEGEFPNIVIMLRIFITTMGVRVNGQLTDDSRWLLNPLINNFHSGVAIACQNVFKSLDKRVMKRRSDPPFK</sequence>
<keyword evidence="2" id="KW-1185">Reference proteome</keyword>
<evidence type="ECO:0000313" key="1">
    <source>
        <dbReference type="EMBL" id="GFS42649.1"/>
    </source>
</evidence>
<evidence type="ECO:0000313" key="2">
    <source>
        <dbReference type="Proteomes" id="UP000887013"/>
    </source>
</evidence>
<dbReference type="AlphaFoldDB" id="A0A8X6MAZ2"/>
<name>A0A8X6MAZ2_NEPPI</name>